<organism evidence="1">
    <name type="scientific">uncultured Caudovirales phage</name>
    <dbReference type="NCBI Taxonomy" id="2100421"/>
    <lineage>
        <taxon>Viruses</taxon>
        <taxon>Duplodnaviria</taxon>
        <taxon>Heunggongvirae</taxon>
        <taxon>Uroviricota</taxon>
        <taxon>Caudoviricetes</taxon>
        <taxon>Peduoviridae</taxon>
        <taxon>Maltschvirus</taxon>
        <taxon>Maltschvirus maltsch</taxon>
    </lineage>
</organism>
<evidence type="ECO:0000313" key="1">
    <source>
        <dbReference type="EMBL" id="CAB4212574.1"/>
    </source>
</evidence>
<dbReference type="Gene3D" id="3.60.90.10">
    <property type="entry name" value="S-adenosylmethionine decarboxylase"/>
    <property type="match status" value="1"/>
</dbReference>
<sequence length="156" mass="17633">MILHKHLLIRAECLTSPKQSYEAERSLNSSIDNLIGDIHMKVVLPARCTYVGEKGNEGYTGQAGLETSHIAYHIWDAPDKNLLNNELSVALLQFDLYTCGCLGIDEIIKVLNWIDQFNITYLELKLIDRAISMQTIAHITTLGFKEEEIREMLKGA</sequence>
<reference evidence="1" key="1">
    <citation type="submission" date="2020-05" db="EMBL/GenBank/DDBJ databases">
        <authorList>
            <person name="Chiriac C."/>
            <person name="Salcher M."/>
            <person name="Ghai R."/>
            <person name="Kavagutti S V."/>
        </authorList>
    </citation>
    <scope>NUCLEOTIDE SEQUENCE</scope>
</reference>
<evidence type="ECO:0000313" key="2">
    <source>
        <dbReference type="EMBL" id="CAB5228126.1"/>
    </source>
</evidence>
<name>A0A6J5SF92_9CAUD</name>
<gene>
    <name evidence="1" type="ORF">UFOVP1437_45</name>
    <name evidence="2" type="ORF">UFOVP1531_20</name>
</gene>
<accession>A0A6J5SF92</accession>
<dbReference type="EMBL" id="LR797382">
    <property type="protein sequence ID" value="CAB4212574.1"/>
    <property type="molecule type" value="Genomic_DNA"/>
</dbReference>
<dbReference type="GO" id="GO:0004014">
    <property type="term" value="F:adenosylmethionine decarboxylase activity"/>
    <property type="evidence" value="ECO:0007669"/>
    <property type="project" value="InterPro"/>
</dbReference>
<dbReference type="EMBL" id="LR798383">
    <property type="protein sequence ID" value="CAB5228126.1"/>
    <property type="molecule type" value="Genomic_DNA"/>
</dbReference>
<dbReference type="GO" id="GO:0008295">
    <property type="term" value="P:spermidine biosynthetic process"/>
    <property type="evidence" value="ECO:0007669"/>
    <property type="project" value="InterPro"/>
</dbReference>
<proteinExistence type="predicted"/>
<protein>
    <submittedName>
        <fullName evidence="1">S-adenosylmethionine decarboxylase family, prokaryotic</fullName>
    </submittedName>
</protein>